<evidence type="ECO:0000256" key="11">
    <source>
        <dbReference type="RuleBase" id="RU000682"/>
    </source>
</evidence>
<dbReference type="RefSeq" id="XP_030075774.1">
    <property type="nucleotide sequence ID" value="XM_030219914.1"/>
</dbReference>
<evidence type="ECO:0000313" key="14">
    <source>
        <dbReference type="Proteomes" id="UP000515156"/>
    </source>
</evidence>
<feature type="domain" description="LIM zinc-binding" evidence="12">
    <location>
        <begin position="53"/>
        <end position="115"/>
    </location>
</feature>
<dbReference type="KEGG" id="muo:115480930"/>
<dbReference type="SUPFAM" id="SSF57716">
    <property type="entry name" value="Glucocorticoid receptor-like (DNA-binding domain)"/>
    <property type="match status" value="2"/>
</dbReference>
<dbReference type="SMART" id="SM00389">
    <property type="entry name" value="HOX"/>
    <property type="match status" value="1"/>
</dbReference>
<dbReference type="SMART" id="SM00132">
    <property type="entry name" value="LIM"/>
    <property type="match status" value="2"/>
</dbReference>
<dbReference type="CDD" id="cd00086">
    <property type="entry name" value="homeodomain"/>
    <property type="match status" value="1"/>
</dbReference>
<comment type="subcellular location">
    <subcellularLocation>
        <location evidence="1 9 11">Nucleus</location>
    </subcellularLocation>
</comment>
<dbReference type="GO" id="GO:0000981">
    <property type="term" value="F:DNA-binding transcription factor activity, RNA polymerase II-specific"/>
    <property type="evidence" value="ECO:0007669"/>
    <property type="project" value="InterPro"/>
</dbReference>
<organism evidence="14 15">
    <name type="scientific">Microcaecilia unicolor</name>
    <dbReference type="NCBI Taxonomy" id="1415580"/>
    <lineage>
        <taxon>Eukaryota</taxon>
        <taxon>Metazoa</taxon>
        <taxon>Chordata</taxon>
        <taxon>Craniata</taxon>
        <taxon>Vertebrata</taxon>
        <taxon>Euteleostomi</taxon>
        <taxon>Amphibia</taxon>
        <taxon>Gymnophiona</taxon>
        <taxon>Siphonopidae</taxon>
        <taxon>Microcaecilia</taxon>
    </lineage>
</organism>
<dbReference type="GeneID" id="115480930"/>
<dbReference type="PROSITE" id="PS00027">
    <property type="entry name" value="HOMEOBOX_1"/>
    <property type="match status" value="1"/>
</dbReference>
<dbReference type="FunFam" id="1.10.10.60:FF:000041">
    <property type="entry name" value="insulin gene enhancer protein ISL-1"/>
    <property type="match status" value="1"/>
</dbReference>
<sequence length="360" mass="40368">MRSVIHYIMVAVVGSVMPKKQIGEVPDQEYSEPGGGVLEILEGRQGVSAGKAPVCSGCGQKIKDAFILQVSPDMVWHAACLQCSDCHCNLADNPTCFLRDGKMYCKTDYVRLFSMKCAHCQETLQSSDLVLRAQGEVYHQGCFRCSDCHCQLLPGDLFTFRPQGLHCITHRQVEQERVRNEISDAREGNQNNQQYPGMCSNLSPKPEVVLKQPAEKLSRMRTVLNEQQLQALRTCYSINPRPDAILKEKLVEVTGLSPRVIRVWFQNKRCKDKKRALMVHQSQKHPSEILSLQGVVGTRMVAGSPEPQDELECCPVEITSCRWSWQLLSESFLPAEGAVLSQMIGVTEPDQVCWLGYTLP</sequence>
<dbReference type="PROSITE" id="PS00478">
    <property type="entry name" value="LIM_DOMAIN_1"/>
    <property type="match status" value="1"/>
</dbReference>
<evidence type="ECO:0000259" key="12">
    <source>
        <dbReference type="PROSITE" id="PS50023"/>
    </source>
</evidence>
<evidence type="ECO:0000256" key="8">
    <source>
        <dbReference type="ARBA" id="ARBA00023242"/>
    </source>
</evidence>
<dbReference type="InterPro" id="IPR047169">
    <property type="entry name" value="ISL1/2-like"/>
</dbReference>
<dbReference type="PROSITE" id="PS50023">
    <property type="entry name" value="LIM_DOMAIN_2"/>
    <property type="match status" value="2"/>
</dbReference>
<dbReference type="AlphaFoldDB" id="A0A6P7ZML4"/>
<name>A0A6P7ZML4_9AMPH</name>
<feature type="DNA-binding region" description="Homeobox" evidence="9">
    <location>
        <begin position="217"/>
        <end position="276"/>
    </location>
</feature>
<dbReference type="PANTHER" id="PTHR24204:SF7">
    <property type="entry name" value="LIM ZINC-BINDING DOMAIN-CONTAINING PROTEIN"/>
    <property type="match status" value="1"/>
</dbReference>
<keyword evidence="6 9" id="KW-0238">DNA-binding</keyword>
<keyword evidence="4 10" id="KW-0862">Zinc</keyword>
<reference evidence="15" key="2">
    <citation type="submission" date="2025-08" db="UniProtKB">
        <authorList>
            <consortium name="RefSeq"/>
        </authorList>
    </citation>
    <scope>IDENTIFICATION</scope>
</reference>
<dbReference type="GO" id="GO:0000987">
    <property type="term" value="F:cis-regulatory region sequence-specific DNA binding"/>
    <property type="evidence" value="ECO:0007669"/>
    <property type="project" value="TreeGrafter"/>
</dbReference>
<keyword evidence="2 10" id="KW-0479">Metal-binding</keyword>
<dbReference type="InterPro" id="IPR009057">
    <property type="entry name" value="Homeodomain-like_sf"/>
</dbReference>
<dbReference type="PANTHER" id="PTHR24204">
    <property type="entry name" value="INSULIN GENE ENHANCER PROTEIN"/>
    <property type="match status" value="1"/>
</dbReference>
<dbReference type="GO" id="GO:0005634">
    <property type="term" value="C:nucleus"/>
    <property type="evidence" value="ECO:0007669"/>
    <property type="project" value="UniProtKB-SubCell"/>
</dbReference>
<evidence type="ECO:0000256" key="5">
    <source>
        <dbReference type="ARBA" id="ARBA00023038"/>
    </source>
</evidence>
<protein>
    <submittedName>
        <fullName evidence="15">Insulin gene enhancer protein ISL-1-like</fullName>
    </submittedName>
</protein>
<dbReference type="GO" id="GO:0007409">
    <property type="term" value="P:axonogenesis"/>
    <property type="evidence" value="ECO:0007669"/>
    <property type="project" value="TreeGrafter"/>
</dbReference>
<dbReference type="SUPFAM" id="SSF46689">
    <property type="entry name" value="Homeodomain-like"/>
    <property type="match status" value="1"/>
</dbReference>
<dbReference type="InterPro" id="IPR001781">
    <property type="entry name" value="Znf_LIM"/>
</dbReference>
<dbReference type="GO" id="GO:0046872">
    <property type="term" value="F:metal ion binding"/>
    <property type="evidence" value="ECO:0007669"/>
    <property type="project" value="UniProtKB-KW"/>
</dbReference>
<evidence type="ECO:0000256" key="1">
    <source>
        <dbReference type="ARBA" id="ARBA00004123"/>
    </source>
</evidence>
<dbReference type="GO" id="GO:0045944">
    <property type="term" value="P:positive regulation of transcription by RNA polymerase II"/>
    <property type="evidence" value="ECO:0007669"/>
    <property type="project" value="InterPro"/>
</dbReference>
<evidence type="ECO:0000256" key="9">
    <source>
        <dbReference type="PROSITE-ProRule" id="PRU00108"/>
    </source>
</evidence>
<feature type="domain" description="Homeobox" evidence="13">
    <location>
        <begin position="215"/>
        <end position="275"/>
    </location>
</feature>
<dbReference type="Gene3D" id="2.10.110.10">
    <property type="entry name" value="Cysteine Rich Protein"/>
    <property type="match status" value="2"/>
</dbReference>
<dbReference type="OrthoDB" id="125004at2759"/>
<dbReference type="InterPro" id="IPR001356">
    <property type="entry name" value="HD"/>
</dbReference>
<evidence type="ECO:0000256" key="10">
    <source>
        <dbReference type="PROSITE-ProRule" id="PRU00125"/>
    </source>
</evidence>
<evidence type="ECO:0000313" key="15">
    <source>
        <dbReference type="RefSeq" id="XP_030075774.1"/>
    </source>
</evidence>
<gene>
    <name evidence="15" type="primary">LOC115480930</name>
</gene>
<evidence type="ECO:0000256" key="3">
    <source>
        <dbReference type="ARBA" id="ARBA00022737"/>
    </source>
</evidence>
<dbReference type="Pfam" id="PF00046">
    <property type="entry name" value="Homeodomain"/>
    <property type="match status" value="1"/>
</dbReference>
<dbReference type="FunFam" id="2.10.110.10:FF:000006">
    <property type="entry name" value="LIM homeobox transcription factor 1-beta"/>
    <property type="match status" value="1"/>
</dbReference>
<keyword evidence="7 9" id="KW-0371">Homeobox</keyword>
<keyword evidence="14" id="KW-1185">Reference proteome</keyword>
<dbReference type="InterPro" id="IPR017970">
    <property type="entry name" value="Homeobox_CS"/>
</dbReference>
<feature type="domain" description="LIM zinc-binding" evidence="12">
    <location>
        <begin position="116"/>
        <end position="177"/>
    </location>
</feature>
<keyword evidence="8 9" id="KW-0539">Nucleus</keyword>
<dbReference type="GO" id="GO:0048665">
    <property type="term" value="P:neuron fate specification"/>
    <property type="evidence" value="ECO:0007669"/>
    <property type="project" value="InterPro"/>
</dbReference>
<dbReference type="Pfam" id="PF00412">
    <property type="entry name" value="LIM"/>
    <property type="match status" value="2"/>
</dbReference>
<dbReference type="InParanoid" id="A0A6P7ZML4"/>
<accession>A0A6P7ZML4</accession>
<evidence type="ECO:0000259" key="13">
    <source>
        <dbReference type="PROSITE" id="PS50071"/>
    </source>
</evidence>
<dbReference type="PROSITE" id="PS50071">
    <property type="entry name" value="HOMEOBOX_2"/>
    <property type="match status" value="1"/>
</dbReference>
<proteinExistence type="predicted"/>
<keyword evidence="5 10" id="KW-0440">LIM domain</keyword>
<evidence type="ECO:0000256" key="6">
    <source>
        <dbReference type="ARBA" id="ARBA00023125"/>
    </source>
</evidence>
<dbReference type="Proteomes" id="UP000515156">
    <property type="component" value="Chromosome 11"/>
</dbReference>
<evidence type="ECO:0000256" key="4">
    <source>
        <dbReference type="ARBA" id="ARBA00022833"/>
    </source>
</evidence>
<evidence type="ECO:0000256" key="2">
    <source>
        <dbReference type="ARBA" id="ARBA00022723"/>
    </source>
</evidence>
<dbReference type="Gene3D" id="1.10.10.60">
    <property type="entry name" value="Homeodomain-like"/>
    <property type="match status" value="1"/>
</dbReference>
<evidence type="ECO:0000256" key="7">
    <source>
        <dbReference type="ARBA" id="ARBA00023155"/>
    </source>
</evidence>
<reference evidence="14" key="1">
    <citation type="submission" date="2024-06" db="UniProtKB">
        <authorList>
            <consortium name="RefSeq"/>
        </authorList>
    </citation>
    <scope>NUCLEOTIDE SEQUENCE [LARGE SCALE GENOMIC DNA]</scope>
</reference>
<keyword evidence="3" id="KW-0677">Repeat</keyword>